<dbReference type="AlphaFoldDB" id="C5NNS2"/>
<accession>C5NNS2</accession>
<sequence>MDACLSSLHLASDQGGSHHALPSKNNDDASEAAAGARDKCSDQCERRARRWQDASSVVDTGCKRSGGKRGRRRARRLEAAAT</sequence>
<feature type="compositionally biased region" description="Basic residues" evidence="1">
    <location>
        <begin position="65"/>
        <end position="75"/>
    </location>
</feature>
<feature type="region of interest" description="Disordered" evidence="1">
    <location>
        <begin position="1"/>
        <end position="39"/>
    </location>
</feature>
<reference evidence="2" key="1">
    <citation type="journal article" date="2009" name="Plant Biotechnol. J.">
        <title>Comparative sequence analyses of the major quantitative trait locus phosphorus uptake 1 (Pup1) reveal a complex genetic structure.</title>
        <authorList>
            <person name="Heuer S."/>
            <person name="Lu X."/>
            <person name="Chin J.H."/>
            <person name="Pariasca-Tanaka J."/>
            <person name="Kanamori H."/>
            <person name="Matsumoto T."/>
            <person name="De Leon T."/>
            <person name="Ulat V.J."/>
            <person name="Ismail A.M."/>
            <person name="Yano M."/>
            <person name="Wissuwa M."/>
        </authorList>
    </citation>
    <scope>NUCLEOTIDE SEQUENCE</scope>
</reference>
<dbReference type="EMBL" id="AB458444">
    <property type="protein sequence ID" value="BAH80011.1"/>
    <property type="molecule type" value="Genomic_DNA"/>
</dbReference>
<name>C5NNS2_ORYSI</name>
<evidence type="ECO:0000313" key="2">
    <source>
        <dbReference type="EMBL" id="BAH80011.1"/>
    </source>
</evidence>
<proteinExistence type="predicted"/>
<gene>
    <name evidence="2" type="primary">OsPupK22-1</name>
</gene>
<reference evidence="2" key="3">
    <citation type="journal article" date="2012" name="Nature">
        <title>The protein kinase Pstol1 from traditional rice confers tolerance of phosphorus deficiency.</title>
        <authorList>
            <person name="Gamuyao R."/>
            <person name="Chin J.H."/>
            <person name="Pariasca-Tanaka J."/>
            <person name="Pesaresi P."/>
            <person name="Catausan S."/>
            <person name="Dalid C."/>
            <person name="Slamet-Loedin I."/>
            <person name="Tecson-Mendoza E.M."/>
            <person name="Wissuwa M."/>
            <person name="Heuer S."/>
        </authorList>
    </citation>
    <scope>NUCLEOTIDE SEQUENCE</scope>
</reference>
<reference evidence="2" key="2">
    <citation type="journal article" date="2011" name="Plant Physiol.">
        <title>Developing rice with high yield under phosphorus deficiency: Pup1 sequence to application.</title>
        <authorList>
            <person name="Chin J.H."/>
            <person name="Gamuyao R."/>
            <person name="Dalid C."/>
            <person name="Bustamam M."/>
            <person name="Prasetiyono J."/>
            <person name="Moeljopawiro S."/>
            <person name="Wissuwa M."/>
            <person name="Heuer S."/>
        </authorList>
    </citation>
    <scope>NUCLEOTIDE SEQUENCE</scope>
</reference>
<evidence type="ECO:0000256" key="1">
    <source>
        <dbReference type="SAM" id="MobiDB-lite"/>
    </source>
</evidence>
<protein>
    <submittedName>
        <fullName evidence="2">Uncharacterized protein</fullName>
    </submittedName>
</protein>
<organism evidence="2">
    <name type="scientific">Oryza sativa subsp. indica</name>
    <name type="common">Rice</name>
    <dbReference type="NCBI Taxonomy" id="39946"/>
    <lineage>
        <taxon>Eukaryota</taxon>
        <taxon>Viridiplantae</taxon>
        <taxon>Streptophyta</taxon>
        <taxon>Embryophyta</taxon>
        <taxon>Tracheophyta</taxon>
        <taxon>Spermatophyta</taxon>
        <taxon>Magnoliopsida</taxon>
        <taxon>Liliopsida</taxon>
        <taxon>Poales</taxon>
        <taxon>Poaceae</taxon>
        <taxon>BOP clade</taxon>
        <taxon>Oryzoideae</taxon>
        <taxon>Oryzeae</taxon>
        <taxon>Oryzinae</taxon>
        <taxon>Oryza</taxon>
        <taxon>Oryza sativa</taxon>
    </lineage>
</organism>
<feature type="region of interest" description="Disordered" evidence="1">
    <location>
        <begin position="55"/>
        <end position="82"/>
    </location>
</feature>